<sequence>MLVYGDHDRSADARAVLARMVDALAAVHAMPAGIDRHGALVSLFIEASELAQGLADAAFEAAGEDDDTPANRAAMGLLMAFARSIASSWDSGFRHLVPVQAEALLALAAQPLPAAVRMRQAEGHAFYAVYPEAYLESARRLSASLPRPVTVIGLRSIGIGLAAMAAVGLGAGQPVTLRPVGHPFRRALCVSARLGAALTADPAACSVVVDEGPGLSGSSFGAVADWLEERGVPRGRIAFLPSHDGDLGPEASPAHRRRWSEVNRSVVPFDTLFRSADGRVPPLERWFEDRVGPPVAPLQSLSGGDWRSLLYGNPAAWPPVHAQQERCKYLLRTESGTWLLKFAGLGRAGEAKLERARTLHRAGFVAEPVALRHGFLAERWLDDARPLCIATPELITHLADYLLLRARSFPVDGAVGADLPALLAMARVNLTEALGEPATLRLARWTPDILGRLGSRIRRIVTDNRLHLWEWLRCSDGRLLKADALDHAYAHDRIGCQDVAWDVAGGIVEFGLSAAEATQLCHAVGNRMPLDLQLVDFCIDSYIGFQIGYWSFAAAFDDRAVSALSRYRAAWRRACDEGQSVRVRTHNQ</sequence>
<organism evidence="1 2">
    <name type="scientific">Azospirillum melinis</name>
    <dbReference type="NCBI Taxonomy" id="328839"/>
    <lineage>
        <taxon>Bacteria</taxon>
        <taxon>Pseudomonadati</taxon>
        <taxon>Pseudomonadota</taxon>
        <taxon>Alphaproteobacteria</taxon>
        <taxon>Rhodospirillales</taxon>
        <taxon>Azospirillaceae</taxon>
        <taxon>Azospirillum</taxon>
    </lineage>
</organism>
<gene>
    <name evidence="1" type="ORF">GBZ48_07210</name>
</gene>
<evidence type="ECO:0000313" key="1">
    <source>
        <dbReference type="EMBL" id="NUA99072.1"/>
    </source>
</evidence>
<name>A0ABX2K664_9PROT</name>
<dbReference type="Proteomes" id="UP000605086">
    <property type="component" value="Unassembled WGS sequence"/>
</dbReference>
<reference evidence="1 2" key="1">
    <citation type="submission" date="2019-10" db="EMBL/GenBank/DDBJ databases">
        <title>Genome sequence of Azospirillum melinis.</title>
        <authorList>
            <person name="Ambrosini A."/>
            <person name="Sant'Anna F.H."/>
            <person name="Cassan F.D."/>
            <person name="Souza E.M."/>
            <person name="Passaglia L.M.P."/>
        </authorList>
    </citation>
    <scope>NUCLEOTIDE SEQUENCE [LARGE SCALE GENOMIC DNA]</scope>
    <source>
        <strain evidence="1 2">TMCY0552</strain>
    </source>
</reference>
<evidence type="ECO:0000313" key="2">
    <source>
        <dbReference type="Proteomes" id="UP000605086"/>
    </source>
</evidence>
<dbReference type="RefSeq" id="WP_174470388.1">
    <property type="nucleotide sequence ID" value="NZ_JAGINN010000036.1"/>
</dbReference>
<comment type="caution">
    <text evidence="1">The sequence shown here is derived from an EMBL/GenBank/DDBJ whole genome shotgun (WGS) entry which is preliminary data.</text>
</comment>
<keyword evidence="2" id="KW-1185">Reference proteome</keyword>
<proteinExistence type="predicted"/>
<accession>A0ABX2K664</accession>
<protein>
    <submittedName>
        <fullName evidence="1">Uncharacterized protein</fullName>
    </submittedName>
</protein>
<dbReference type="EMBL" id="WHOS01000006">
    <property type="protein sequence ID" value="NUA99072.1"/>
    <property type="molecule type" value="Genomic_DNA"/>
</dbReference>